<dbReference type="NCBIfam" id="TIGR03696">
    <property type="entry name" value="Rhs_assc_core"/>
    <property type="match status" value="1"/>
</dbReference>
<evidence type="ECO:0000256" key="3">
    <source>
        <dbReference type="ARBA" id="ARBA00022737"/>
    </source>
</evidence>
<comment type="subcellular location">
    <subcellularLocation>
        <location evidence="1">Secreted</location>
    </subcellularLocation>
</comment>
<accession>A0A2T0T4C6</accession>
<evidence type="ECO:0000313" key="9">
    <source>
        <dbReference type="Proteomes" id="UP000239494"/>
    </source>
</evidence>
<keyword evidence="9" id="KW-1185">Reference proteome</keyword>
<name>A0A2T0T4C6_9PSEU</name>
<feature type="region of interest" description="Disordered" evidence="5">
    <location>
        <begin position="34"/>
        <end position="96"/>
    </location>
</feature>
<dbReference type="GO" id="GO:0005737">
    <property type="term" value="C:cytoplasm"/>
    <property type="evidence" value="ECO:0007669"/>
    <property type="project" value="InterPro"/>
</dbReference>
<dbReference type="InterPro" id="IPR050708">
    <property type="entry name" value="T6SS_VgrG/RHS"/>
</dbReference>
<evidence type="ECO:0000256" key="6">
    <source>
        <dbReference type="SAM" id="SignalP"/>
    </source>
</evidence>
<dbReference type="NCBIfam" id="TIGR01643">
    <property type="entry name" value="YD_repeat_2x"/>
    <property type="match status" value="4"/>
</dbReference>
<protein>
    <submittedName>
        <fullName evidence="8">RHS repeat-associated protein</fullName>
    </submittedName>
</protein>
<evidence type="ECO:0000313" key="8">
    <source>
        <dbReference type="EMBL" id="PRY40479.1"/>
    </source>
</evidence>
<dbReference type="EMBL" id="PVTF01000006">
    <property type="protein sequence ID" value="PRY40479.1"/>
    <property type="molecule type" value="Genomic_DNA"/>
</dbReference>
<dbReference type="InterPro" id="IPR003284">
    <property type="entry name" value="Sal_SpvB"/>
</dbReference>
<dbReference type="InterPro" id="IPR031325">
    <property type="entry name" value="RHS_repeat"/>
</dbReference>
<feature type="compositionally biased region" description="Gly residues" evidence="5">
    <location>
        <begin position="69"/>
        <end position="81"/>
    </location>
</feature>
<keyword evidence="3" id="KW-0677">Repeat</keyword>
<dbReference type="Gene3D" id="2.180.10.10">
    <property type="entry name" value="RHS repeat-associated core"/>
    <property type="match status" value="2"/>
</dbReference>
<dbReference type="Proteomes" id="UP000239494">
    <property type="component" value="Unassembled WGS sequence"/>
</dbReference>
<keyword evidence="2" id="KW-0964">Secreted</keyword>
<feature type="compositionally biased region" description="Basic and acidic residues" evidence="5">
    <location>
        <begin position="47"/>
        <end position="58"/>
    </location>
</feature>
<evidence type="ECO:0000256" key="1">
    <source>
        <dbReference type="ARBA" id="ARBA00004613"/>
    </source>
</evidence>
<evidence type="ECO:0000256" key="5">
    <source>
        <dbReference type="SAM" id="MobiDB-lite"/>
    </source>
</evidence>
<dbReference type="Pfam" id="PF05593">
    <property type="entry name" value="RHS_repeat"/>
    <property type="match status" value="1"/>
</dbReference>
<feature type="compositionally biased region" description="Basic and acidic residues" evidence="5">
    <location>
        <begin position="1844"/>
        <end position="1856"/>
    </location>
</feature>
<comment type="caution">
    <text evidence="8">The sequence shown here is derived from an EMBL/GenBank/DDBJ whole genome shotgun (WGS) entry which is preliminary data.</text>
</comment>
<dbReference type="PANTHER" id="PTHR32305:SF17">
    <property type="entry name" value="TRNA NUCLEASE WAPA"/>
    <property type="match status" value="1"/>
</dbReference>
<sequence length="1879" mass="201771">MRTSGRRLAVLLPFVLVTSVVTTVLSPAAWAAEPSVPLPDTASTKVTEQKPDTSRGQDEAVGNELHGDQGPGGGGVDGGGTSRATPLSPSAKWDVSGQTGDFTWSYPMRVPPVPGGLAPQPALSYASSSVDGRTSATNNQASWVGDGWDLSVGFVERSYIPCANDTMDGTTPPKDVGDLCWRSDNATSSYGGSGGELVLDAAKGWHPRSDDGARVERIGSPGDATESWKITTVDGTQYFFGSRADAGSTWKLPVYGDDANEPCHRGTFETSQCVLPWRWNLDKVVDRNGNEILYDYSPETNSYGVAGKDAAVSYTRGGTLKTALYGLNTGSSEPAAAKVDFVTADRCVPGSDCTPSKKDNWPDVPWSDKCDTATCKDQHGPSFWTTKRLDKVVTSVRDGSGYRPVEQWQLDQQFPVNGDGEKPALWLKGVKHTGLAGGSVELPQVRFEGTKMPNRVEKTDGVGPLLRYRVSAIESESGGLIEVTYAKPDCVAGQQVPAAESNTLRCYPVKWAKKNFAEQTDRFQKYVVEKITESDRISANPVQETRYSYLDGAAWAWDDSELTKDDHRDYNVFHGFKRVQVRKGVAEDPSGPVTLTEERYYQGMNGDRLPSGTRQAQVVDTENAARNDDRWLQGRKFETTVFDGDTTKVVSKTISTPAVQGPTATRGALNAYLVTSGPETTYQALSAGGWRKTRTEPTYNSHGQVTRTDDLGDTTTAADDRCTTVDYAENTGAWLLTLPSLVKTVAKACTATPKLPDDAVSATRTSYDDHGNATRVEDLDQWTGTDPVTTLKSTAAYDLHGRATSTKDANDHGSRTVYTPAVGGPVTGTVVTDAAGFSTTSTLETSFGQPIQVKDANGNVTETTYDSLGRTTEVWLPNRPRTSNPHGNQYFAYDYRQDDPTVVTTTSLGPNGNYTTSKEIYDGLLRLRQKQTPSPGGGRLIADSAYDSQGRQFRATNPYYNSAPVDDRIWVASDADVPSQAVNTYDGVGRQKTHVIKGGAQELWRVTAVYDGDRVTVTPPAGATAGTSIYDARGRLVEFRQYHGTAVQATYDRTTYAYTPADQLAGIVDPSGQAWKRTYDLHGRKVVDEDPDKGVTALAYDKVGNLVSRKDARGTVVVFGYDDLDRKTSERLDSSTGPVQAEWTYDSALLGKGLPATSTRYAGGLAYRDAVEGYDPLGKVVGSTVTIPASTREPGLAGSYTTYLGYKADGHIAGRSFTEAGSLAAESVSYTYDDLGHPLTMTGGDGDTVDYVSSAEYTRYGEIARTTLGEQGKRLWLSNYYDPNTRRLQRSIVDAEVPSPMQSDVNYSYDPSGNITSVSDKAPGRADTQCFRYDDLLRLAEAWTPASAKCGDTPDVATLGGAAPYWQSFTYDVSGNRLTQTQHATGGNTVQTSTYPASGQPRSHAVTAVATKGPGVDTSGQVTYDAAGNVKVKPGQALDWDAEGRLAKVTQGGTTTEFVYDADGERLLRRDPTGTTLYLDGQELRVTKATGAKSATRYYQFGDQTVAMRDASGLTWLAGDHQGTSQVAVTSTGLQVTRKRQTPFGGTRGSAVFPGERGFVGGTNDPSTGLVHLGAREYDPVLGRFLSVDSLLTKNDAQSMNGYTYSDNNPLTYADPSGRSLWGRVFGAISTFASIGALLPPPAGLVFGAVAVVSSVADAVISVKEGDYRTAVLDGVSAITGIYGKALGWAVKGADKALEAASAVDKSAEVTSRVVDGVAKGVDGAALGTATGGWMSFEGHYAEERYEEPKRQRDEWERTQREMEAAPATDMGCYAAGNRSQTIGCDSPDAVRPLGASYCKSGNAVPSDCIFSRKERIDQQKMPGRMNLGPQPTKKNPATGRPNPSEDYRYGTENSKRSGFYESSDGIVHRNSGGGRGMF</sequence>
<organism evidence="8 9">
    <name type="scientific">Umezawaea tangerina</name>
    <dbReference type="NCBI Taxonomy" id="84725"/>
    <lineage>
        <taxon>Bacteria</taxon>
        <taxon>Bacillati</taxon>
        <taxon>Actinomycetota</taxon>
        <taxon>Actinomycetes</taxon>
        <taxon>Pseudonocardiales</taxon>
        <taxon>Pseudonocardiaceae</taxon>
        <taxon>Umezawaea</taxon>
    </lineage>
</organism>
<evidence type="ECO:0000259" key="7">
    <source>
        <dbReference type="Pfam" id="PF25023"/>
    </source>
</evidence>
<reference evidence="8 9" key="1">
    <citation type="submission" date="2018-03" db="EMBL/GenBank/DDBJ databases">
        <title>Genomic Encyclopedia of Archaeal and Bacterial Type Strains, Phase II (KMG-II): from individual species to whole genera.</title>
        <authorList>
            <person name="Goeker M."/>
        </authorList>
    </citation>
    <scope>NUCLEOTIDE SEQUENCE [LARGE SCALE GENOMIC DNA]</scope>
    <source>
        <strain evidence="8 9">DSM 44720</strain>
    </source>
</reference>
<dbReference type="Pfam" id="PF25023">
    <property type="entry name" value="TEN_YD-shell"/>
    <property type="match status" value="1"/>
</dbReference>
<dbReference type="InterPro" id="IPR006530">
    <property type="entry name" value="YD"/>
</dbReference>
<dbReference type="Pfam" id="PF03534">
    <property type="entry name" value="SpvB"/>
    <property type="match status" value="1"/>
</dbReference>
<feature type="region of interest" description="Disordered" evidence="5">
    <location>
        <begin position="1817"/>
        <end position="1879"/>
    </location>
</feature>
<keyword evidence="6" id="KW-0732">Signal</keyword>
<gene>
    <name evidence="8" type="ORF">CLV43_106215</name>
</gene>
<keyword evidence="4" id="KW-0843">Virulence</keyword>
<dbReference type="InterPro" id="IPR022385">
    <property type="entry name" value="Rhs_assc_core"/>
</dbReference>
<evidence type="ECO:0000256" key="4">
    <source>
        <dbReference type="ARBA" id="ARBA00023026"/>
    </source>
</evidence>
<feature type="compositionally biased region" description="Polar residues" evidence="5">
    <location>
        <begin position="696"/>
        <end position="705"/>
    </location>
</feature>
<feature type="region of interest" description="Disordered" evidence="5">
    <location>
        <begin position="686"/>
        <end position="712"/>
    </location>
</feature>
<dbReference type="PANTHER" id="PTHR32305">
    <property type="match status" value="1"/>
</dbReference>
<feature type="domain" description="Teneurin-like YD-shell" evidence="7">
    <location>
        <begin position="1368"/>
        <end position="1610"/>
    </location>
</feature>
<dbReference type="GO" id="GO:0005576">
    <property type="term" value="C:extracellular region"/>
    <property type="evidence" value="ECO:0007669"/>
    <property type="project" value="UniProtKB-SubCell"/>
</dbReference>
<feature type="signal peptide" evidence="6">
    <location>
        <begin position="1"/>
        <end position="31"/>
    </location>
</feature>
<dbReference type="InterPro" id="IPR056823">
    <property type="entry name" value="TEN-like_YD-shell"/>
</dbReference>
<feature type="chain" id="PRO_5015605710" evidence="6">
    <location>
        <begin position="32"/>
        <end position="1879"/>
    </location>
</feature>
<evidence type="ECO:0000256" key="2">
    <source>
        <dbReference type="ARBA" id="ARBA00022525"/>
    </source>
</evidence>
<proteinExistence type="predicted"/>